<feature type="domain" description="AAA+ ATPase" evidence="2">
    <location>
        <begin position="122"/>
        <end position="254"/>
    </location>
</feature>
<dbReference type="EMBL" id="VAUV01000005">
    <property type="protein sequence ID" value="TLD71486.1"/>
    <property type="molecule type" value="Genomic_DNA"/>
</dbReference>
<dbReference type="Proteomes" id="UP000306196">
    <property type="component" value="Unassembled WGS sequence"/>
</dbReference>
<gene>
    <name evidence="3" type="ORF">FEM03_08145</name>
</gene>
<dbReference type="SMART" id="SM00382">
    <property type="entry name" value="AAA"/>
    <property type="match status" value="1"/>
</dbReference>
<dbReference type="InterPro" id="IPR050168">
    <property type="entry name" value="AAA_ATPase_domain"/>
</dbReference>
<sequence length="346" mass="38876">MATARQILELLKSHVAGDDERFRTAALQVAANEARKGHDDLAKQIQELISKAPRIAQFPSQTKTNSINFARPQGELAGLLELIQPTVALQQLVLSPDLSRRLKRVVKEQQQFNKLREHGLRPRQRLLLLGPPGCGKTMTAHALAHELGLPLFVLRLDALFTKFLGETASKLRIVFDAIESHRAVFLFDEFDSLGLSRGAQSDVAEMRRVLNSFLVFLEGMRGHSLIIAASNHPESLDDALFRRFDDIIEYTLPSQDELKAVFEQRLANEMRSAINWKKILDASATLNLAEAVRAADDAVKERLIEQKPKLTTALLLKAIDERVKRTKRKPIESHGARRTKKAPPTR</sequence>
<dbReference type="GO" id="GO:0005524">
    <property type="term" value="F:ATP binding"/>
    <property type="evidence" value="ECO:0007669"/>
    <property type="project" value="InterPro"/>
</dbReference>
<dbReference type="PANTHER" id="PTHR23077:SF198">
    <property type="entry name" value="ATP-DEPENDENT ZINC METALLOPROTEASE FTSH"/>
    <property type="match status" value="1"/>
</dbReference>
<dbReference type="InterPro" id="IPR003959">
    <property type="entry name" value="ATPase_AAA_core"/>
</dbReference>
<name>A0A5R8KGP8_9BACT</name>
<evidence type="ECO:0000313" key="4">
    <source>
        <dbReference type="Proteomes" id="UP000306196"/>
    </source>
</evidence>
<dbReference type="InterPro" id="IPR003593">
    <property type="entry name" value="AAA+_ATPase"/>
</dbReference>
<reference evidence="3 4" key="1">
    <citation type="submission" date="2019-05" db="EMBL/GenBank/DDBJ databases">
        <title>Verrucobacter flavum gen. nov., sp. nov. a new member of the family Verrucomicrobiaceae.</title>
        <authorList>
            <person name="Szuroczki S."/>
            <person name="Abbaszade G."/>
            <person name="Szabo A."/>
            <person name="Felfoldi T."/>
            <person name="Schumann P."/>
            <person name="Boka K."/>
            <person name="Keki Z."/>
            <person name="Toumi M."/>
            <person name="Toth E."/>
        </authorList>
    </citation>
    <scope>NUCLEOTIDE SEQUENCE [LARGE SCALE GENOMIC DNA]</scope>
    <source>
        <strain evidence="3 4">MG-N-17</strain>
    </source>
</reference>
<dbReference type="Gene3D" id="3.40.50.300">
    <property type="entry name" value="P-loop containing nucleotide triphosphate hydrolases"/>
    <property type="match status" value="1"/>
</dbReference>
<protein>
    <submittedName>
        <fullName evidence="3">AAA family ATPase</fullName>
    </submittedName>
</protein>
<dbReference type="RefSeq" id="WP_138085699.1">
    <property type="nucleotide sequence ID" value="NZ_VAUV01000005.1"/>
</dbReference>
<accession>A0A5R8KGP8</accession>
<feature type="compositionally biased region" description="Basic residues" evidence="1">
    <location>
        <begin position="336"/>
        <end position="346"/>
    </location>
</feature>
<dbReference type="InterPro" id="IPR027417">
    <property type="entry name" value="P-loop_NTPase"/>
</dbReference>
<feature type="compositionally biased region" description="Basic and acidic residues" evidence="1">
    <location>
        <begin position="326"/>
        <end position="335"/>
    </location>
</feature>
<dbReference type="CDD" id="cd19481">
    <property type="entry name" value="RecA-like_protease"/>
    <property type="match status" value="1"/>
</dbReference>
<proteinExistence type="predicted"/>
<dbReference type="PANTHER" id="PTHR23077">
    <property type="entry name" value="AAA-FAMILY ATPASE"/>
    <property type="match status" value="1"/>
</dbReference>
<dbReference type="Pfam" id="PF00004">
    <property type="entry name" value="AAA"/>
    <property type="match status" value="1"/>
</dbReference>
<feature type="region of interest" description="Disordered" evidence="1">
    <location>
        <begin position="326"/>
        <end position="346"/>
    </location>
</feature>
<evidence type="ECO:0000256" key="1">
    <source>
        <dbReference type="SAM" id="MobiDB-lite"/>
    </source>
</evidence>
<organism evidence="3 4">
    <name type="scientific">Phragmitibacter flavus</name>
    <dbReference type="NCBI Taxonomy" id="2576071"/>
    <lineage>
        <taxon>Bacteria</taxon>
        <taxon>Pseudomonadati</taxon>
        <taxon>Verrucomicrobiota</taxon>
        <taxon>Verrucomicrobiia</taxon>
        <taxon>Verrucomicrobiales</taxon>
        <taxon>Verrucomicrobiaceae</taxon>
        <taxon>Phragmitibacter</taxon>
    </lineage>
</organism>
<dbReference type="GO" id="GO:0016887">
    <property type="term" value="F:ATP hydrolysis activity"/>
    <property type="evidence" value="ECO:0007669"/>
    <property type="project" value="InterPro"/>
</dbReference>
<dbReference type="OrthoDB" id="200436at2"/>
<comment type="caution">
    <text evidence="3">The sequence shown here is derived from an EMBL/GenBank/DDBJ whole genome shotgun (WGS) entry which is preliminary data.</text>
</comment>
<dbReference type="SUPFAM" id="SSF52540">
    <property type="entry name" value="P-loop containing nucleoside triphosphate hydrolases"/>
    <property type="match status" value="1"/>
</dbReference>
<evidence type="ECO:0000259" key="2">
    <source>
        <dbReference type="SMART" id="SM00382"/>
    </source>
</evidence>
<keyword evidence="4" id="KW-1185">Reference proteome</keyword>
<evidence type="ECO:0000313" key="3">
    <source>
        <dbReference type="EMBL" id="TLD71486.1"/>
    </source>
</evidence>
<dbReference type="AlphaFoldDB" id="A0A5R8KGP8"/>